<evidence type="ECO:0000259" key="6">
    <source>
        <dbReference type="PROSITE" id="PS51925"/>
    </source>
</evidence>
<keyword evidence="3" id="KW-0862">Zinc</keyword>
<evidence type="ECO:0000313" key="8">
    <source>
        <dbReference type="Proteomes" id="UP001341281"/>
    </source>
</evidence>
<proteinExistence type="predicted"/>
<dbReference type="Proteomes" id="UP001341281">
    <property type="component" value="Chromosome 02"/>
</dbReference>
<dbReference type="CDD" id="cd10567">
    <property type="entry name" value="SWIB-MDM2_like"/>
    <property type="match status" value="1"/>
</dbReference>
<evidence type="ECO:0000256" key="5">
    <source>
        <dbReference type="SAM" id="MobiDB-lite"/>
    </source>
</evidence>
<gene>
    <name evidence="7" type="ORF">U9M48_005840</name>
</gene>
<feature type="compositionally biased region" description="Pro residues" evidence="5">
    <location>
        <begin position="17"/>
        <end position="26"/>
    </location>
</feature>
<evidence type="ECO:0000256" key="4">
    <source>
        <dbReference type="ARBA" id="ARBA00023125"/>
    </source>
</evidence>
<feature type="region of interest" description="Disordered" evidence="5">
    <location>
        <begin position="243"/>
        <end position="291"/>
    </location>
</feature>
<dbReference type="PANTHER" id="PTHR46695">
    <property type="entry name" value="ZINC FINGER CCCH DOMAIN-CONTAINING PROTEIN 44-RELATED"/>
    <property type="match status" value="1"/>
</dbReference>
<evidence type="ECO:0000256" key="2">
    <source>
        <dbReference type="ARBA" id="ARBA00022771"/>
    </source>
</evidence>
<keyword evidence="4" id="KW-0238">DNA-binding</keyword>
<dbReference type="InterPro" id="IPR013083">
    <property type="entry name" value="Znf_RING/FYVE/PHD"/>
</dbReference>
<reference evidence="7 8" key="1">
    <citation type="submission" date="2024-02" db="EMBL/GenBank/DDBJ databases">
        <title>High-quality chromosome-scale genome assembly of Pensacola bahiagrass (Paspalum notatum Flugge var. saurae).</title>
        <authorList>
            <person name="Vega J.M."/>
            <person name="Podio M."/>
            <person name="Orjuela J."/>
            <person name="Siena L.A."/>
            <person name="Pessino S.C."/>
            <person name="Combes M.C."/>
            <person name="Mariac C."/>
            <person name="Albertini E."/>
            <person name="Pupilli F."/>
            <person name="Ortiz J.P.A."/>
            <person name="Leblanc O."/>
        </authorList>
    </citation>
    <scope>NUCLEOTIDE SEQUENCE [LARGE SCALE GENOMIC DNA]</scope>
    <source>
        <strain evidence="7">R1</strain>
        <tissue evidence="7">Leaf</tissue>
    </source>
</reference>
<dbReference type="GO" id="GO:0003677">
    <property type="term" value="F:DNA binding"/>
    <property type="evidence" value="ECO:0007669"/>
    <property type="project" value="UniProtKB-KW"/>
</dbReference>
<dbReference type="Pfam" id="PF02201">
    <property type="entry name" value="SWIB"/>
    <property type="match status" value="1"/>
</dbReference>
<evidence type="ECO:0000313" key="7">
    <source>
        <dbReference type="EMBL" id="WVZ55139.1"/>
    </source>
</evidence>
<dbReference type="FunFam" id="3.30.40.10:FF:000303">
    <property type="entry name" value="Zinc finger CCCH domain-containing protein 19"/>
    <property type="match status" value="1"/>
</dbReference>
<keyword evidence="2" id="KW-0863">Zinc-finger</keyword>
<dbReference type="PROSITE" id="PS51925">
    <property type="entry name" value="SWIB_MDM2"/>
    <property type="match status" value="1"/>
</dbReference>
<feature type="domain" description="DM2" evidence="6">
    <location>
        <begin position="349"/>
        <end position="432"/>
    </location>
</feature>
<dbReference type="InterPro" id="IPR003121">
    <property type="entry name" value="SWIB_MDM2_domain"/>
</dbReference>
<evidence type="ECO:0000256" key="1">
    <source>
        <dbReference type="ARBA" id="ARBA00022723"/>
    </source>
</evidence>
<name>A0AAQ3PMQ5_PASNO</name>
<dbReference type="PROSITE" id="PS01359">
    <property type="entry name" value="ZF_PHD_1"/>
    <property type="match status" value="1"/>
</dbReference>
<dbReference type="InterPro" id="IPR001965">
    <property type="entry name" value="Znf_PHD"/>
</dbReference>
<dbReference type="SMART" id="SM00151">
    <property type="entry name" value="SWIB"/>
    <property type="match status" value="1"/>
</dbReference>
<dbReference type="InterPro" id="IPR036885">
    <property type="entry name" value="SWIB_MDM2_dom_sf"/>
</dbReference>
<protein>
    <recommendedName>
        <fullName evidence="6">DM2 domain-containing protein</fullName>
    </recommendedName>
</protein>
<dbReference type="SUPFAM" id="SSF47592">
    <property type="entry name" value="SWIB/MDM2 domain"/>
    <property type="match status" value="1"/>
</dbReference>
<accession>A0AAQ3PMQ5</accession>
<dbReference type="GO" id="GO:0008270">
    <property type="term" value="F:zinc ion binding"/>
    <property type="evidence" value="ECO:0007669"/>
    <property type="project" value="UniProtKB-KW"/>
</dbReference>
<feature type="compositionally biased region" description="Basic residues" evidence="5">
    <location>
        <begin position="273"/>
        <end position="291"/>
    </location>
</feature>
<dbReference type="InterPro" id="IPR019786">
    <property type="entry name" value="Zinc_finger_PHD-type_CS"/>
</dbReference>
<dbReference type="InterPro" id="IPR019835">
    <property type="entry name" value="SWIB_domain"/>
</dbReference>
<dbReference type="SMART" id="SM00249">
    <property type="entry name" value="PHD"/>
    <property type="match status" value="1"/>
</dbReference>
<dbReference type="CDD" id="cd15568">
    <property type="entry name" value="PHD5_NSD"/>
    <property type="match status" value="1"/>
</dbReference>
<keyword evidence="1" id="KW-0479">Metal-binding</keyword>
<dbReference type="PANTHER" id="PTHR46695:SF20">
    <property type="entry name" value="ZINC FINGER CCCH DOMAIN-CONTAINING PROTEIN 19"/>
    <property type="match status" value="1"/>
</dbReference>
<feature type="compositionally biased region" description="Pro residues" evidence="5">
    <location>
        <begin position="50"/>
        <end position="60"/>
    </location>
</feature>
<sequence length="495" mass="55261">MDPAGAGTGEEADGTPAEPPPPPPAEPALGMDDSHFLCSIIGLPAAQPLAPAPAPAPPAGPKRKRGRPPKRAGPGAVVAAAPAPRPPRRREDEEEVVCFICFDGGNLVVCDRRGCPKVYHPACIKRDEAFFQSRSKWNCGWHICSSCEKAVHYMCYTCTYSLCKVCIKQGKFFSVRGTKGFCDTCFGTILLIESKDESATKVDFDDVLSWEYLFKLYWLDLKGKLSLTLEELTSAKNRWNVPNTSARKEKDESSDDLYDVNNDDDAGSDCSSGKRRRTNSSRKKGRKRRKVHVDCSIAAKKAELPIRGAESVPMQVPNERVILPVDAKVPNGQAPLPVDMKVTNERVPLPPDIKWASPELLEFIGHMRDGDQSFISQFDVQTLLLEYIKKNNLRDPQRKSQIICDTRLLRLFRKARVAHFEMLKLLEMHFLTNETPGLNDSSQVTTNLNPAHVDTNGYSDMAAKLSLIREEGCIERWKENHKLILRLMQQSICTI</sequence>
<dbReference type="EMBL" id="CP144746">
    <property type="protein sequence ID" value="WVZ55139.1"/>
    <property type="molecule type" value="Genomic_DNA"/>
</dbReference>
<dbReference type="InterPro" id="IPR011011">
    <property type="entry name" value="Znf_FYVE_PHD"/>
</dbReference>
<organism evidence="7 8">
    <name type="scientific">Paspalum notatum var. saurae</name>
    <dbReference type="NCBI Taxonomy" id="547442"/>
    <lineage>
        <taxon>Eukaryota</taxon>
        <taxon>Viridiplantae</taxon>
        <taxon>Streptophyta</taxon>
        <taxon>Embryophyta</taxon>
        <taxon>Tracheophyta</taxon>
        <taxon>Spermatophyta</taxon>
        <taxon>Magnoliopsida</taxon>
        <taxon>Liliopsida</taxon>
        <taxon>Poales</taxon>
        <taxon>Poaceae</taxon>
        <taxon>PACMAD clade</taxon>
        <taxon>Panicoideae</taxon>
        <taxon>Andropogonodae</taxon>
        <taxon>Paspaleae</taxon>
        <taxon>Paspalinae</taxon>
        <taxon>Paspalum</taxon>
    </lineage>
</organism>
<feature type="region of interest" description="Disordered" evidence="5">
    <location>
        <begin position="48"/>
        <end position="88"/>
    </location>
</feature>
<keyword evidence="8" id="KW-1185">Reference proteome</keyword>
<feature type="compositionally biased region" description="Basic residues" evidence="5">
    <location>
        <begin position="61"/>
        <end position="70"/>
    </location>
</feature>
<feature type="region of interest" description="Disordered" evidence="5">
    <location>
        <begin position="1"/>
        <end position="32"/>
    </location>
</feature>
<dbReference type="AlphaFoldDB" id="A0AAQ3PMQ5"/>
<dbReference type="SUPFAM" id="SSF57903">
    <property type="entry name" value="FYVE/PHD zinc finger"/>
    <property type="match status" value="1"/>
</dbReference>
<feature type="compositionally biased region" description="Acidic residues" evidence="5">
    <location>
        <begin position="252"/>
        <end position="267"/>
    </location>
</feature>
<dbReference type="Gene3D" id="3.30.40.10">
    <property type="entry name" value="Zinc/RING finger domain, C3HC4 (zinc finger)"/>
    <property type="match status" value="1"/>
</dbReference>
<dbReference type="Gene3D" id="1.10.245.10">
    <property type="entry name" value="SWIB/MDM2 domain"/>
    <property type="match status" value="1"/>
</dbReference>
<evidence type="ECO:0000256" key="3">
    <source>
        <dbReference type="ARBA" id="ARBA00022833"/>
    </source>
</evidence>
<feature type="compositionally biased region" description="Low complexity" evidence="5">
    <location>
        <begin position="72"/>
        <end position="82"/>
    </location>
</feature>